<keyword evidence="2" id="KW-0489">Methyltransferase</keyword>
<dbReference type="EMBL" id="JBHRTR010000002">
    <property type="protein sequence ID" value="MFC3225624.1"/>
    <property type="molecule type" value="Genomic_DNA"/>
</dbReference>
<evidence type="ECO:0000313" key="3">
    <source>
        <dbReference type="Proteomes" id="UP001595528"/>
    </source>
</evidence>
<dbReference type="GO" id="GO:0061542">
    <property type="term" value="F:3-demethylubiquinol 3-O-methyltransferase activity"/>
    <property type="evidence" value="ECO:0007669"/>
    <property type="project" value="UniProtKB-EC"/>
</dbReference>
<evidence type="ECO:0000313" key="2">
    <source>
        <dbReference type="EMBL" id="MFC3225624.1"/>
    </source>
</evidence>
<dbReference type="GO" id="GO:0032259">
    <property type="term" value="P:methylation"/>
    <property type="evidence" value="ECO:0007669"/>
    <property type="project" value="UniProtKB-KW"/>
</dbReference>
<dbReference type="SUPFAM" id="SSF53335">
    <property type="entry name" value="S-adenosyl-L-methionine-dependent methyltransferases"/>
    <property type="match status" value="1"/>
</dbReference>
<name>A0ABV7KTK4_9PROT</name>
<dbReference type="EC" id="2.1.1.64" evidence="2"/>
<dbReference type="Gene3D" id="3.40.50.150">
    <property type="entry name" value="Vaccinia Virus protein VP39"/>
    <property type="match status" value="1"/>
</dbReference>
<evidence type="ECO:0000259" key="1">
    <source>
        <dbReference type="Pfam" id="PF13649"/>
    </source>
</evidence>
<gene>
    <name evidence="2" type="ORF">ACFOGJ_00175</name>
</gene>
<dbReference type="Pfam" id="PF13649">
    <property type="entry name" value="Methyltransf_25"/>
    <property type="match status" value="1"/>
</dbReference>
<feature type="domain" description="Methyltransferase" evidence="1">
    <location>
        <begin position="29"/>
        <end position="116"/>
    </location>
</feature>
<dbReference type="RefSeq" id="WP_379897349.1">
    <property type="nucleotide sequence ID" value="NZ_JBHRTR010000002.1"/>
</dbReference>
<dbReference type="InterPro" id="IPR029063">
    <property type="entry name" value="SAM-dependent_MTases_sf"/>
</dbReference>
<dbReference type="CDD" id="cd02440">
    <property type="entry name" value="AdoMet_MTases"/>
    <property type="match status" value="1"/>
</dbReference>
<keyword evidence="2" id="KW-0808">Transferase</keyword>
<proteinExistence type="predicted"/>
<dbReference type="Proteomes" id="UP001595528">
    <property type="component" value="Unassembled WGS sequence"/>
</dbReference>
<dbReference type="GO" id="GO:0102208">
    <property type="term" value="F:2-polyprenyl-6-hydroxyphenol methylase activity"/>
    <property type="evidence" value="ECO:0007669"/>
    <property type="project" value="UniProtKB-EC"/>
</dbReference>
<sequence length="182" mass="19473">MTGSLSASAGASAWLKRHAGIAPHDGPALDLACGGGRQGRWLLAEGRQVLFCDRDLSGTANLAGRSGAWRVQADLEGGGERGGWPFRDGSFALVVVANYLWRPILADIFAALAPGGVLVYETFMAGNERLGRPRNPDFLLRPGELRDICPPDLEILGFMEGEVTEPRPAMRQALAARRYSAA</sequence>
<comment type="caution">
    <text evidence="2">The sequence shown here is derived from an EMBL/GenBank/DDBJ whole genome shotgun (WGS) entry which is preliminary data.</text>
</comment>
<keyword evidence="3" id="KW-1185">Reference proteome</keyword>
<accession>A0ABV7KTK4</accession>
<protein>
    <submittedName>
        <fullName evidence="2">Class I SAM-dependent methyltransferase</fullName>
        <ecNumber evidence="2">2.1.1.222</ecNumber>
        <ecNumber evidence="2">2.1.1.64</ecNumber>
    </submittedName>
</protein>
<organism evidence="2 3">
    <name type="scientific">Marinibaculum pumilum</name>
    <dbReference type="NCBI Taxonomy" id="1766165"/>
    <lineage>
        <taxon>Bacteria</taxon>
        <taxon>Pseudomonadati</taxon>
        <taxon>Pseudomonadota</taxon>
        <taxon>Alphaproteobacteria</taxon>
        <taxon>Rhodospirillales</taxon>
        <taxon>Rhodospirillaceae</taxon>
        <taxon>Marinibaculum</taxon>
    </lineage>
</organism>
<dbReference type="InterPro" id="IPR041698">
    <property type="entry name" value="Methyltransf_25"/>
</dbReference>
<reference evidence="3" key="1">
    <citation type="journal article" date="2019" name="Int. J. Syst. Evol. Microbiol.">
        <title>The Global Catalogue of Microorganisms (GCM) 10K type strain sequencing project: providing services to taxonomists for standard genome sequencing and annotation.</title>
        <authorList>
            <consortium name="The Broad Institute Genomics Platform"/>
            <consortium name="The Broad Institute Genome Sequencing Center for Infectious Disease"/>
            <person name="Wu L."/>
            <person name="Ma J."/>
        </authorList>
    </citation>
    <scope>NUCLEOTIDE SEQUENCE [LARGE SCALE GENOMIC DNA]</scope>
    <source>
        <strain evidence="3">KCTC 42964</strain>
    </source>
</reference>
<dbReference type="EC" id="2.1.1.222" evidence="2"/>